<reference evidence="6 7" key="1">
    <citation type="submission" date="2020-04" db="EMBL/GenBank/DDBJ databases">
        <title>Genome sequencing of novel species.</title>
        <authorList>
            <person name="Heo J."/>
            <person name="Kim S.-J."/>
            <person name="Kim J.-S."/>
            <person name="Hong S.-B."/>
            <person name="Kwon S.-W."/>
        </authorList>
    </citation>
    <scope>NUCLEOTIDE SEQUENCE [LARGE SCALE GENOMIC DNA]</scope>
    <source>
        <strain evidence="6 7">F39-2</strain>
    </source>
</reference>
<accession>A0A7L5E096</accession>
<dbReference type="PROSITE" id="PS50977">
    <property type="entry name" value="HTH_TETR_2"/>
    <property type="match status" value="1"/>
</dbReference>
<evidence type="ECO:0000259" key="5">
    <source>
        <dbReference type="PROSITE" id="PS50977"/>
    </source>
</evidence>
<proteinExistence type="predicted"/>
<dbReference type="InterPro" id="IPR009057">
    <property type="entry name" value="Homeodomain-like_sf"/>
</dbReference>
<dbReference type="PANTHER" id="PTHR47506:SF10">
    <property type="entry name" value="TRANSCRIPTIONAL REGULATORY PROTEIN"/>
    <property type="match status" value="1"/>
</dbReference>
<dbReference type="Gene3D" id="1.10.357.10">
    <property type="entry name" value="Tetracycline Repressor, domain 2"/>
    <property type="match status" value="1"/>
</dbReference>
<dbReference type="InterPro" id="IPR036271">
    <property type="entry name" value="Tet_transcr_reg_TetR-rel_C_sf"/>
</dbReference>
<dbReference type="KEGG" id="mrob:HH214_12600"/>
<feature type="domain" description="HTH tetR-type" evidence="5">
    <location>
        <begin position="5"/>
        <end position="65"/>
    </location>
</feature>
<dbReference type="SUPFAM" id="SSF48498">
    <property type="entry name" value="Tetracyclin repressor-like, C-terminal domain"/>
    <property type="match status" value="1"/>
</dbReference>
<keyword evidence="2 4" id="KW-0238">DNA-binding</keyword>
<protein>
    <submittedName>
        <fullName evidence="6">TetR/AcrR family transcriptional regulator</fullName>
    </submittedName>
</protein>
<evidence type="ECO:0000313" key="6">
    <source>
        <dbReference type="EMBL" id="QJD96655.1"/>
    </source>
</evidence>
<dbReference type="EMBL" id="CP051682">
    <property type="protein sequence ID" value="QJD96655.1"/>
    <property type="molecule type" value="Genomic_DNA"/>
</dbReference>
<keyword evidence="1" id="KW-0805">Transcription regulation</keyword>
<dbReference type="InterPro" id="IPR011075">
    <property type="entry name" value="TetR_C"/>
</dbReference>
<sequence length="192" mass="21586">MRTKDFNETDILRKAIALFWQKGYHATSLHDLIDGLEIGRSSIYHAFGDKHNLFLQALELYQQEATAKIQALLNDAFSVKEAVTHLLQQVVNDVFTDACPKGCFKINSEVEMAASDEVIKKLVAEDDLIIEKALYNAIKKGQADGEISISKNPKALARFICNAIAGMRVYGKFRNDRQFFDDIVKTTLSVLD</sequence>
<evidence type="ECO:0000313" key="7">
    <source>
        <dbReference type="Proteomes" id="UP000503278"/>
    </source>
</evidence>
<keyword evidence="7" id="KW-1185">Reference proteome</keyword>
<evidence type="ECO:0000256" key="4">
    <source>
        <dbReference type="PROSITE-ProRule" id="PRU00335"/>
    </source>
</evidence>
<dbReference type="AlphaFoldDB" id="A0A7L5E096"/>
<dbReference type="Proteomes" id="UP000503278">
    <property type="component" value="Chromosome"/>
</dbReference>
<dbReference type="Gene3D" id="1.10.10.60">
    <property type="entry name" value="Homeodomain-like"/>
    <property type="match status" value="1"/>
</dbReference>
<name>A0A7L5E096_9SPHI</name>
<gene>
    <name evidence="6" type="ORF">HH214_12600</name>
</gene>
<dbReference type="SUPFAM" id="SSF46689">
    <property type="entry name" value="Homeodomain-like"/>
    <property type="match status" value="1"/>
</dbReference>
<evidence type="ECO:0000256" key="3">
    <source>
        <dbReference type="ARBA" id="ARBA00023163"/>
    </source>
</evidence>
<dbReference type="Pfam" id="PF00440">
    <property type="entry name" value="TetR_N"/>
    <property type="match status" value="1"/>
</dbReference>
<dbReference type="InterPro" id="IPR001647">
    <property type="entry name" value="HTH_TetR"/>
</dbReference>
<evidence type="ECO:0000256" key="2">
    <source>
        <dbReference type="ARBA" id="ARBA00023125"/>
    </source>
</evidence>
<dbReference type="GO" id="GO:0003677">
    <property type="term" value="F:DNA binding"/>
    <property type="evidence" value="ECO:0007669"/>
    <property type="project" value="UniProtKB-UniRule"/>
</dbReference>
<feature type="DNA-binding region" description="H-T-H motif" evidence="4">
    <location>
        <begin position="28"/>
        <end position="47"/>
    </location>
</feature>
<evidence type="ECO:0000256" key="1">
    <source>
        <dbReference type="ARBA" id="ARBA00023015"/>
    </source>
</evidence>
<dbReference type="RefSeq" id="WP_169608166.1">
    <property type="nucleotide sequence ID" value="NZ_CP051682.1"/>
</dbReference>
<organism evidence="6 7">
    <name type="scientific">Mucilaginibacter robiniae</name>
    <dbReference type="NCBI Taxonomy" id="2728022"/>
    <lineage>
        <taxon>Bacteria</taxon>
        <taxon>Pseudomonadati</taxon>
        <taxon>Bacteroidota</taxon>
        <taxon>Sphingobacteriia</taxon>
        <taxon>Sphingobacteriales</taxon>
        <taxon>Sphingobacteriaceae</taxon>
        <taxon>Mucilaginibacter</taxon>
    </lineage>
</organism>
<dbReference type="Pfam" id="PF16925">
    <property type="entry name" value="TetR_C_13"/>
    <property type="match status" value="1"/>
</dbReference>
<dbReference type="PANTHER" id="PTHR47506">
    <property type="entry name" value="TRANSCRIPTIONAL REGULATORY PROTEIN"/>
    <property type="match status" value="1"/>
</dbReference>
<keyword evidence="3" id="KW-0804">Transcription</keyword>